<evidence type="ECO:0000313" key="3">
    <source>
        <dbReference type="Proteomes" id="UP000017818"/>
    </source>
</evidence>
<gene>
    <name evidence="2" type="ORF">HMPREF9630_00541</name>
</gene>
<dbReference type="InterPro" id="IPR057370">
    <property type="entry name" value="ELLD"/>
</dbReference>
<organism evidence="2 3">
    <name type="scientific">Peptoanaerobacter stomatis</name>
    <dbReference type="NCBI Taxonomy" id="796937"/>
    <lineage>
        <taxon>Bacteria</taxon>
        <taxon>Bacillati</taxon>
        <taxon>Bacillota</taxon>
        <taxon>Clostridia</taxon>
        <taxon>Peptostreptococcales</taxon>
        <taxon>Filifactoraceae</taxon>
        <taxon>Peptoanaerobacter</taxon>
    </lineage>
</organism>
<dbReference type="HOGENOM" id="CLU_1239198_0_0_9"/>
<evidence type="ECO:0000313" key="2">
    <source>
        <dbReference type="EMBL" id="EHL17374.1"/>
    </source>
</evidence>
<dbReference type="Proteomes" id="UP000017818">
    <property type="component" value="Unassembled WGS sequence"/>
</dbReference>
<sequence>MSRVEKAVQFMIKTAIDNKAGYDQEYRWGEKGDYDCSSLTITAFEKAGFPVKSKYGATYTGNMKSAFISCGFKDVRNIVNLSTGAGLVRGDVLLNEVHHVAVYIGNGLIVQASINELGRATGGRPGDQTGYEINISQYKNYHRGGWDCVLRYKEKIDTDVLDKKGEVKTMSEKEKEYAVQAINKLAELKLLNSPDVHIKNIDKSNWALWVMMAKLAERR</sequence>
<feature type="domain" description="Endolysin-like" evidence="1">
    <location>
        <begin position="109"/>
        <end position="155"/>
    </location>
</feature>
<dbReference type="InterPro" id="IPR038765">
    <property type="entry name" value="Papain-like_cys_pep_sf"/>
</dbReference>
<dbReference type="AlphaFoldDB" id="V9HPY2"/>
<protein>
    <recommendedName>
        <fullName evidence="1">Endolysin-like domain-containing protein</fullName>
    </recommendedName>
</protein>
<proteinExistence type="predicted"/>
<dbReference type="EMBL" id="AFZF02000004">
    <property type="protein sequence ID" value="EHL17374.1"/>
    <property type="molecule type" value="Genomic_DNA"/>
</dbReference>
<comment type="caution">
    <text evidence="2">The sequence shown here is derived from an EMBL/GenBank/DDBJ whole genome shotgun (WGS) entry which is preliminary data.</text>
</comment>
<name>V9HPY2_9FIRM</name>
<dbReference type="Gene3D" id="3.90.1720.10">
    <property type="entry name" value="endopeptidase domain like (from Nostoc punctiforme)"/>
    <property type="match status" value="1"/>
</dbReference>
<dbReference type="SUPFAM" id="SSF54001">
    <property type="entry name" value="Cysteine proteinases"/>
    <property type="match status" value="1"/>
</dbReference>
<dbReference type="RefSeq" id="WP_009527174.1">
    <property type="nucleotide sequence ID" value="NZ_JH815225.1"/>
</dbReference>
<dbReference type="Pfam" id="PF25309">
    <property type="entry name" value="ELLD"/>
    <property type="match status" value="2"/>
</dbReference>
<evidence type="ECO:0000259" key="1">
    <source>
        <dbReference type="Pfam" id="PF25309"/>
    </source>
</evidence>
<accession>V9HPY2</accession>
<reference evidence="2 3" key="1">
    <citation type="submission" date="2012-05" db="EMBL/GenBank/DDBJ databases">
        <title>The Genome Sequence of Eubacteriaceae bacterium CM2.</title>
        <authorList>
            <consortium name="The Broad Institute Genome Sequencing Platform"/>
            <person name="Earl A."/>
            <person name="Ward D."/>
            <person name="Feldgarden M."/>
            <person name="Gevers D."/>
            <person name="Sizova M."/>
            <person name="Hazen A."/>
            <person name="Epstein S."/>
            <person name="Walker B."/>
            <person name="Young S.K."/>
            <person name="Zeng Q."/>
            <person name="Gargeya S."/>
            <person name="Fitzgerald M."/>
            <person name="Haas B."/>
            <person name="Abouelleil A."/>
            <person name="Alvarado L."/>
            <person name="Arachchi H.M."/>
            <person name="Berlin A."/>
            <person name="Chapman S.B."/>
            <person name="Goldberg J."/>
            <person name="Griggs A."/>
            <person name="Gujja S."/>
            <person name="Hansen M."/>
            <person name="Howarth C."/>
            <person name="Imamovic A."/>
            <person name="Larimer J."/>
            <person name="McCowen C."/>
            <person name="Montmayeur A."/>
            <person name="Murphy C."/>
            <person name="Neiman D."/>
            <person name="Pearson M."/>
            <person name="Priest M."/>
            <person name="Roberts A."/>
            <person name="Saif S."/>
            <person name="Shea T."/>
            <person name="Sisk P."/>
            <person name="Sykes S."/>
            <person name="Wortman J."/>
            <person name="Nusbaum C."/>
            <person name="Birren B."/>
        </authorList>
    </citation>
    <scope>NUCLEOTIDE SEQUENCE [LARGE SCALE GENOMIC DNA]</scope>
    <source>
        <strain evidence="2 3">CM2</strain>
    </source>
</reference>
<feature type="domain" description="Endolysin-like" evidence="1">
    <location>
        <begin position="30"/>
        <end position="107"/>
    </location>
</feature>